<evidence type="ECO:0000256" key="1">
    <source>
        <dbReference type="SAM" id="MobiDB-lite"/>
    </source>
</evidence>
<protein>
    <submittedName>
        <fullName evidence="3">Uncharacterized protein</fullName>
    </submittedName>
</protein>
<gene>
    <name evidence="3" type="ORF">SAMN05216418_2755</name>
</gene>
<organism evidence="3 4">
    <name type="scientific">Microbacterium enclense</name>
    <dbReference type="NCBI Taxonomy" id="993073"/>
    <lineage>
        <taxon>Bacteria</taxon>
        <taxon>Bacillati</taxon>
        <taxon>Actinomycetota</taxon>
        <taxon>Actinomycetes</taxon>
        <taxon>Micrococcales</taxon>
        <taxon>Microbacteriaceae</taxon>
        <taxon>Microbacterium</taxon>
    </lineage>
</organism>
<sequence length="256" mass="27157">MSFDDDAELAQLRRRAYSPSADIAADPAALRRLIELEERASATNDVASSPEAEAAPGVAHADQTPGAEQIPDAERTPDAEPAAPPFTFPRPRRSTVILLVVAALVLATLATALTLVQRVQADPLQAGATQIARLSPDPAFPVPTALAQGITGEITAYAEFEGFRVVTLPSYRSSENASRCMTVWQPALLSTDEGGGFSYDGDSFLMGTCGAGVFPPSSTIFLREDSPERAQTVFPAGTALQFVYDAENDEIVVFRG</sequence>
<evidence type="ECO:0000313" key="4">
    <source>
        <dbReference type="Proteomes" id="UP000183203"/>
    </source>
</evidence>
<dbReference type="OrthoDB" id="5061092at2"/>
<feature type="region of interest" description="Disordered" evidence="1">
    <location>
        <begin position="40"/>
        <end position="87"/>
    </location>
</feature>
<feature type="transmembrane region" description="Helical" evidence="2">
    <location>
        <begin position="96"/>
        <end position="116"/>
    </location>
</feature>
<name>A0A1G6NL25_9MICO</name>
<dbReference type="Proteomes" id="UP000183203">
    <property type="component" value="Unassembled WGS sequence"/>
</dbReference>
<keyword evidence="2" id="KW-1133">Transmembrane helix</keyword>
<reference evidence="3 4" key="1">
    <citation type="submission" date="2016-09" db="EMBL/GenBank/DDBJ databases">
        <authorList>
            <person name="Capua I."/>
            <person name="De Benedictis P."/>
            <person name="Joannis T."/>
            <person name="Lombin L.H."/>
            <person name="Cattoli G."/>
        </authorList>
    </citation>
    <scope>NUCLEOTIDE SEQUENCE [LARGE SCALE GENOMIC DNA]</scope>
    <source>
        <strain evidence="3 4">NIO-1002</strain>
    </source>
</reference>
<keyword evidence="2" id="KW-0472">Membrane</keyword>
<proteinExistence type="predicted"/>
<evidence type="ECO:0000313" key="3">
    <source>
        <dbReference type="EMBL" id="SDC68007.1"/>
    </source>
</evidence>
<accession>A0A1G6NL25</accession>
<keyword evidence="2" id="KW-0812">Transmembrane</keyword>
<dbReference type="STRING" id="993073.AS029_12380"/>
<dbReference type="RefSeq" id="WP_058232904.1">
    <property type="nucleotide sequence ID" value="NZ_FMYG01000006.1"/>
</dbReference>
<dbReference type="AlphaFoldDB" id="A0A1G6NL25"/>
<evidence type="ECO:0000256" key="2">
    <source>
        <dbReference type="SAM" id="Phobius"/>
    </source>
</evidence>
<dbReference type="EMBL" id="FMYG01000006">
    <property type="protein sequence ID" value="SDC68007.1"/>
    <property type="molecule type" value="Genomic_DNA"/>
</dbReference>